<evidence type="ECO:0000313" key="3">
    <source>
        <dbReference type="Proteomes" id="UP000237271"/>
    </source>
</evidence>
<name>A0A2P4XMG2_9STRA</name>
<gene>
    <name evidence="2" type="ORF">PHPALM_17360</name>
</gene>
<sequence>MFLEHLKAPRGLNHGRTSRGAYERALVQVEPLFVNDIEAARCVLLAPHRIPLKEFTSLRKKPEERGGLFPVGGYPWVQPENTTTQTQAEDLFWRWVSLKNFTVQELKELREDRLLSYVLDQRDLRIEFAHLIAKRQLHSVMEGLRQKSKSSPQDERGYGSVNPGTVHHLNGLRTVNPEPVRSGQGGQEELSHAFEYAAPSQPYPSGPSSSGRDSVGSLLSDEVRQLRDRVYAIEIALGLGPGGQAASQAGKPGTLEVLRQDLDALGRETRELHGRVDCRVPASALKELRRGLDALSHEVHGRMPSYEPQGYSYHSAYGYSSYPSSPHSVPSYHSYDSRGYQPVFHSQASTPATPVVQRTQPCFEEVSSHLGLPPSKEKDPVDRVPLKAPHVNVGCVAMPSQDRKRSNHAMLQLVALFGANHL</sequence>
<feature type="region of interest" description="Disordered" evidence="1">
    <location>
        <begin position="143"/>
        <end position="188"/>
    </location>
</feature>
<dbReference type="Proteomes" id="UP000237271">
    <property type="component" value="Unassembled WGS sequence"/>
</dbReference>
<dbReference type="AlphaFoldDB" id="A0A2P4XMG2"/>
<dbReference type="EMBL" id="NCKW01009543">
    <property type="protein sequence ID" value="POM66728.1"/>
    <property type="molecule type" value="Genomic_DNA"/>
</dbReference>
<evidence type="ECO:0000256" key="1">
    <source>
        <dbReference type="SAM" id="MobiDB-lite"/>
    </source>
</evidence>
<feature type="region of interest" description="Disordered" evidence="1">
    <location>
        <begin position="198"/>
        <end position="217"/>
    </location>
</feature>
<protein>
    <submittedName>
        <fullName evidence="2">ABC Superfamily</fullName>
    </submittedName>
</protein>
<evidence type="ECO:0000313" key="2">
    <source>
        <dbReference type="EMBL" id="POM66728.1"/>
    </source>
</evidence>
<dbReference type="OrthoDB" id="126917at2759"/>
<accession>A0A2P4XMG2</accession>
<reference evidence="2 3" key="1">
    <citation type="journal article" date="2017" name="Genome Biol. Evol.">
        <title>Phytophthora megakarya and P. palmivora, closely related causal agents of cacao black pod rot, underwent increases in genome sizes and gene numbers by different mechanisms.</title>
        <authorList>
            <person name="Ali S.S."/>
            <person name="Shao J."/>
            <person name="Lary D.J."/>
            <person name="Kronmiller B."/>
            <person name="Shen D."/>
            <person name="Strem M.D."/>
            <person name="Amoako-Attah I."/>
            <person name="Akrofi A.Y."/>
            <person name="Begoude B.A."/>
            <person name="Ten Hoopen G.M."/>
            <person name="Coulibaly K."/>
            <person name="Kebe B.I."/>
            <person name="Melnick R.L."/>
            <person name="Guiltinan M.J."/>
            <person name="Tyler B.M."/>
            <person name="Meinhardt L.W."/>
            <person name="Bailey B.A."/>
        </authorList>
    </citation>
    <scope>NUCLEOTIDE SEQUENCE [LARGE SCALE GENOMIC DNA]</scope>
    <source>
        <strain evidence="3">sbr112.9</strain>
    </source>
</reference>
<keyword evidence="3" id="KW-1185">Reference proteome</keyword>
<proteinExistence type="predicted"/>
<comment type="caution">
    <text evidence="2">The sequence shown here is derived from an EMBL/GenBank/DDBJ whole genome shotgun (WGS) entry which is preliminary data.</text>
</comment>
<organism evidence="2 3">
    <name type="scientific">Phytophthora palmivora</name>
    <dbReference type="NCBI Taxonomy" id="4796"/>
    <lineage>
        <taxon>Eukaryota</taxon>
        <taxon>Sar</taxon>
        <taxon>Stramenopiles</taxon>
        <taxon>Oomycota</taxon>
        <taxon>Peronosporomycetes</taxon>
        <taxon>Peronosporales</taxon>
        <taxon>Peronosporaceae</taxon>
        <taxon>Phytophthora</taxon>
    </lineage>
</organism>
<feature type="compositionally biased region" description="Low complexity" evidence="1">
    <location>
        <begin position="206"/>
        <end position="217"/>
    </location>
</feature>